<evidence type="ECO:0000256" key="5">
    <source>
        <dbReference type="ARBA" id="ARBA00023136"/>
    </source>
</evidence>
<dbReference type="GO" id="GO:0022857">
    <property type="term" value="F:transmembrane transporter activity"/>
    <property type="evidence" value="ECO:0007669"/>
    <property type="project" value="TreeGrafter"/>
</dbReference>
<feature type="domain" description="MacB-like periplasmic core" evidence="8">
    <location>
        <begin position="21"/>
        <end position="234"/>
    </location>
</feature>
<protein>
    <submittedName>
        <fullName evidence="9">ABC transporter permease</fullName>
    </submittedName>
</protein>
<evidence type="ECO:0000313" key="10">
    <source>
        <dbReference type="Proteomes" id="UP000598820"/>
    </source>
</evidence>
<feature type="transmembrane region" description="Helical" evidence="6">
    <location>
        <begin position="420"/>
        <end position="443"/>
    </location>
</feature>
<keyword evidence="3 6" id="KW-0812">Transmembrane</keyword>
<evidence type="ECO:0000259" key="7">
    <source>
        <dbReference type="Pfam" id="PF02687"/>
    </source>
</evidence>
<feature type="transmembrane region" description="Helical" evidence="6">
    <location>
        <begin position="749"/>
        <end position="772"/>
    </location>
</feature>
<dbReference type="InterPro" id="IPR050250">
    <property type="entry name" value="Macrolide_Exporter_MacB"/>
</dbReference>
<feature type="transmembrane region" description="Helical" evidence="6">
    <location>
        <begin position="283"/>
        <end position="308"/>
    </location>
</feature>
<gene>
    <name evidence="9" type="ORF">IC229_01265</name>
</gene>
<dbReference type="PANTHER" id="PTHR30572">
    <property type="entry name" value="MEMBRANE COMPONENT OF TRANSPORTER-RELATED"/>
    <property type="match status" value="1"/>
</dbReference>
<evidence type="ECO:0000256" key="6">
    <source>
        <dbReference type="SAM" id="Phobius"/>
    </source>
</evidence>
<feature type="transmembrane region" description="Helical" evidence="6">
    <location>
        <begin position="376"/>
        <end position="399"/>
    </location>
</feature>
<comment type="subcellular location">
    <subcellularLocation>
        <location evidence="1">Cell membrane</location>
        <topology evidence="1">Multi-pass membrane protein</topology>
    </subcellularLocation>
</comment>
<feature type="transmembrane region" description="Helical" evidence="6">
    <location>
        <begin position="663"/>
        <end position="687"/>
    </location>
</feature>
<dbReference type="GO" id="GO:0005886">
    <property type="term" value="C:plasma membrane"/>
    <property type="evidence" value="ECO:0007669"/>
    <property type="project" value="UniProtKB-SubCell"/>
</dbReference>
<evidence type="ECO:0000259" key="8">
    <source>
        <dbReference type="Pfam" id="PF12704"/>
    </source>
</evidence>
<feature type="transmembrane region" description="Helical" evidence="6">
    <location>
        <begin position="329"/>
        <end position="356"/>
    </location>
</feature>
<reference evidence="9" key="1">
    <citation type="submission" date="2020-09" db="EMBL/GenBank/DDBJ databases">
        <authorList>
            <person name="Kim M.K."/>
        </authorList>
    </citation>
    <scope>NUCLEOTIDE SEQUENCE</scope>
    <source>
        <strain evidence="9">BT702</strain>
    </source>
</reference>
<feature type="transmembrane region" description="Helical" evidence="6">
    <location>
        <begin position="714"/>
        <end position="737"/>
    </location>
</feature>
<comment type="caution">
    <text evidence="9">The sequence shown here is derived from an EMBL/GenBank/DDBJ whole genome shotgun (WGS) entry which is preliminary data.</text>
</comment>
<evidence type="ECO:0000256" key="1">
    <source>
        <dbReference type="ARBA" id="ARBA00004651"/>
    </source>
</evidence>
<sequence length="786" mass="87806">MLRNYFKIAWRNLTRNLRYVLVNVLGLGIGLGFGILAFQNYRYANSFDDWHKNRDRIVRIEAVKADNDALYGVCPSPLALDARQLAPVEASVRYDSRRVVVKHGEHIFNEVINFADTSFFRVFNFDLLNGSADLSDPTKVLISKEIATKYFGDQNPVGKAIILYADQPTRKPLVVGGVIDGDFKRSSIRFDFLTNLTNQLEGDKPVDYTDWKFRIDAVFLLLKHPTDRAAVETLLASFVARQQLADPEWKISRFVVEPLRSVALNGRNLRGNALYPSLPPASVWGMLAMAIMLLLTAALNFANMTIAVCNRRLREMGVRKVMGSTRTQLMVQLLAESGIICGLAVLLGMILAYPITAWYNHMWSYMNLIIDYSDPYLLAFVGGMLLFTTLLAGSYPAFYVSAFRPANIFRGTLRFGGSGLFSRIMMGIQVAISLTAVISGISFERNAEFNRTADVGYDRHNLIGAYVYDESTWRVFKTAAQNIPNIESVSGTKHLPGFGYSMKNFKLSSQPHEAILFDVGDDFTQMLQIQLREGKPLLSLQDGQSAQTVLVNETFAREFGENKPLIGQSIQMDSATYQIGGVVHDFMTNTPFRPITPAMIRPVLPDKFTYFIARVKAPHQKQVLADLEKTWKRLFPYKPFDGFYQDNALAEAESVSTNIAETMGVFALVTVLLAVSGLFSLISLNILKRMREVAIRRVLGATGPQVGWILHKNYLWILVIATFSGCAFGYFLAITLMNSVFKINNGVSSAVIILSAISVLAIAFFTIILKLLQTLKINPVTSLSSE</sequence>
<feature type="domain" description="ABC3 transporter permease C-terminal" evidence="7">
    <location>
        <begin position="665"/>
        <end position="779"/>
    </location>
</feature>
<dbReference type="RefSeq" id="WP_190885104.1">
    <property type="nucleotide sequence ID" value="NZ_JACWZY010000001.1"/>
</dbReference>
<feature type="transmembrane region" description="Helical" evidence="6">
    <location>
        <begin position="20"/>
        <end position="38"/>
    </location>
</feature>
<name>A0A926XZP2_9BACT</name>
<keyword evidence="2" id="KW-1003">Cell membrane</keyword>
<evidence type="ECO:0000256" key="2">
    <source>
        <dbReference type="ARBA" id="ARBA00022475"/>
    </source>
</evidence>
<dbReference type="Pfam" id="PF12704">
    <property type="entry name" value="MacB_PCD"/>
    <property type="match status" value="2"/>
</dbReference>
<evidence type="ECO:0000256" key="3">
    <source>
        <dbReference type="ARBA" id="ARBA00022692"/>
    </source>
</evidence>
<proteinExistence type="predicted"/>
<dbReference type="PANTHER" id="PTHR30572:SF18">
    <property type="entry name" value="ABC-TYPE MACROLIDE FAMILY EXPORT SYSTEM PERMEASE COMPONENT 2"/>
    <property type="match status" value="1"/>
</dbReference>
<keyword evidence="4 6" id="KW-1133">Transmembrane helix</keyword>
<dbReference type="Proteomes" id="UP000598820">
    <property type="component" value="Unassembled WGS sequence"/>
</dbReference>
<dbReference type="EMBL" id="JACWZY010000001">
    <property type="protein sequence ID" value="MBD2699245.1"/>
    <property type="molecule type" value="Genomic_DNA"/>
</dbReference>
<dbReference type="Pfam" id="PF02687">
    <property type="entry name" value="FtsX"/>
    <property type="match status" value="2"/>
</dbReference>
<evidence type="ECO:0000256" key="4">
    <source>
        <dbReference type="ARBA" id="ARBA00022989"/>
    </source>
</evidence>
<feature type="domain" description="ABC3 transporter permease C-terminal" evidence="7">
    <location>
        <begin position="288"/>
        <end position="401"/>
    </location>
</feature>
<feature type="domain" description="MacB-like periplasmic core" evidence="8">
    <location>
        <begin position="424"/>
        <end position="596"/>
    </location>
</feature>
<keyword evidence="5 6" id="KW-0472">Membrane</keyword>
<evidence type="ECO:0000313" key="9">
    <source>
        <dbReference type="EMBL" id="MBD2699245.1"/>
    </source>
</evidence>
<accession>A0A926XZP2</accession>
<keyword evidence="10" id="KW-1185">Reference proteome</keyword>
<organism evidence="9 10">
    <name type="scientific">Spirosoma profusum</name>
    <dbReference type="NCBI Taxonomy" id="2771354"/>
    <lineage>
        <taxon>Bacteria</taxon>
        <taxon>Pseudomonadati</taxon>
        <taxon>Bacteroidota</taxon>
        <taxon>Cytophagia</taxon>
        <taxon>Cytophagales</taxon>
        <taxon>Cytophagaceae</taxon>
        <taxon>Spirosoma</taxon>
    </lineage>
</organism>
<dbReference type="InterPro" id="IPR003838">
    <property type="entry name" value="ABC3_permease_C"/>
</dbReference>
<dbReference type="InterPro" id="IPR025857">
    <property type="entry name" value="MacB_PCD"/>
</dbReference>
<dbReference type="AlphaFoldDB" id="A0A926XZP2"/>